<sequence>MVGNMVKFSFCGKNTIAMVIFDVLVGKKMAGGEGNFGYLSDHTFLPSSFGPILNLADHDYLDDLLFHTVNDSFPPQQTDITHGAVFPSSNDSFAPSIEPILEIILQETEVTPDELFSPTIIAPSIEPIPVMIPQETEISSSLPEVVDNINSGVVTSAMHGDEVKQLDEENKVHESVKPKRKYEVWTEKEHRLFLEGYKKYVVEEKTFKKWKKISTEFVLSKTPTEVGSHAQKFKQHLKKAAGERLRRSIHDIALPE</sequence>
<evidence type="ECO:0000313" key="1">
    <source>
        <dbReference type="EMBL" id="KAJ8618375.1"/>
    </source>
</evidence>
<dbReference type="EMBL" id="CM056812">
    <property type="protein sequence ID" value="KAJ8618375.1"/>
    <property type="molecule type" value="Genomic_DNA"/>
</dbReference>
<dbReference type="Proteomes" id="UP001234297">
    <property type="component" value="Chromosome 4"/>
</dbReference>
<proteinExistence type="predicted"/>
<name>A0ACC2KB87_PERAE</name>
<reference evidence="1 2" key="1">
    <citation type="journal article" date="2022" name="Hortic Res">
        <title>A haplotype resolved chromosomal level avocado genome allows analysis of novel avocado genes.</title>
        <authorList>
            <person name="Nath O."/>
            <person name="Fletcher S.J."/>
            <person name="Hayward A."/>
            <person name="Shaw L.M."/>
            <person name="Masouleh A.K."/>
            <person name="Furtado A."/>
            <person name="Henry R.J."/>
            <person name="Mitter N."/>
        </authorList>
    </citation>
    <scope>NUCLEOTIDE SEQUENCE [LARGE SCALE GENOMIC DNA]</scope>
    <source>
        <strain evidence="2">cv. Hass</strain>
    </source>
</reference>
<keyword evidence="2" id="KW-1185">Reference proteome</keyword>
<accession>A0ACC2KB87</accession>
<protein>
    <submittedName>
        <fullName evidence="1">Uncharacterized protein</fullName>
    </submittedName>
</protein>
<comment type="caution">
    <text evidence="1">The sequence shown here is derived from an EMBL/GenBank/DDBJ whole genome shotgun (WGS) entry which is preliminary data.</text>
</comment>
<gene>
    <name evidence="1" type="ORF">MRB53_014561</name>
</gene>
<evidence type="ECO:0000313" key="2">
    <source>
        <dbReference type="Proteomes" id="UP001234297"/>
    </source>
</evidence>
<organism evidence="1 2">
    <name type="scientific">Persea americana</name>
    <name type="common">Avocado</name>
    <dbReference type="NCBI Taxonomy" id="3435"/>
    <lineage>
        <taxon>Eukaryota</taxon>
        <taxon>Viridiplantae</taxon>
        <taxon>Streptophyta</taxon>
        <taxon>Embryophyta</taxon>
        <taxon>Tracheophyta</taxon>
        <taxon>Spermatophyta</taxon>
        <taxon>Magnoliopsida</taxon>
        <taxon>Magnoliidae</taxon>
        <taxon>Laurales</taxon>
        <taxon>Lauraceae</taxon>
        <taxon>Persea</taxon>
    </lineage>
</organism>